<dbReference type="GO" id="GO:0006449">
    <property type="term" value="P:regulation of translational termination"/>
    <property type="evidence" value="ECO:0007669"/>
    <property type="project" value="TreeGrafter"/>
</dbReference>
<evidence type="ECO:0000256" key="11">
    <source>
        <dbReference type="ARBA" id="ARBA00051966"/>
    </source>
</evidence>
<accession>A0A1X2H9X7</accession>
<dbReference type="FunFam" id="2.60.120.620:FF:000014">
    <property type="entry name" value="Prolyl 3,4-dihydroxylase TPA1"/>
    <property type="match status" value="1"/>
</dbReference>
<dbReference type="PANTHER" id="PTHR12117:SF0">
    <property type="entry name" value="PROLYL 3-HYDROXYLASE OGFOD1"/>
    <property type="match status" value="1"/>
</dbReference>
<reference evidence="15 16" key="1">
    <citation type="submission" date="2016-07" db="EMBL/GenBank/DDBJ databases">
        <title>Pervasive Adenine N6-methylation of Active Genes in Fungi.</title>
        <authorList>
            <consortium name="DOE Joint Genome Institute"/>
            <person name="Mondo S.J."/>
            <person name="Dannebaum R.O."/>
            <person name="Kuo R.C."/>
            <person name="Labutti K."/>
            <person name="Haridas S."/>
            <person name="Kuo A."/>
            <person name="Salamov A."/>
            <person name="Ahrendt S.R."/>
            <person name="Lipzen A."/>
            <person name="Sullivan W."/>
            <person name="Andreopoulos W.B."/>
            <person name="Clum A."/>
            <person name="Lindquist E."/>
            <person name="Daum C."/>
            <person name="Ramamoorthy G.K."/>
            <person name="Gryganskyi A."/>
            <person name="Culley D."/>
            <person name="Magnuson J.K."/>
            <person name="James T.Y."/>
            <person name="O'Malley M.A."/>
            <person name="Stajich J.E."/>
            <person name="Spatafora J.W."/>
            <person name="Visel A."/>
            <person name="Grigoriev I.V."/>
        </authorList>
    </citation>
    <scope>NUCLEOTIDE SEQUENCE [LARGE SCALE GENOMIC DNA]</scope>
    <source>
        <strain evidence="15 16">NRRL 2496</strain>
    </source>
</reference>
<dbReference type="GO" id="GO:0005634">
    <property type="term" value="C:nucleus"/>
    <property type="evidence" value="ECO:0007669"/>
    <property type="project" value="UniProtKB-SubCell"/>
</dbReference>
<comment type="similarity">
    <text evidence="3">Belongs to the TPA1 family.</text>
</comment>
<dbReference type="Pfam" id="PF13661">
    <property type="entry name" value="2OG-FeII_Oxy_4"/>
    <property type="match status" value="1"/>
</dbReference>
<comment type="cofactor">
    <cofactor evidence="1">
        <name>L-ascorbate</name>
        <dbReference type="ChEBI" id="CHEBI:38290"/>
    </cofactor>
</comment>
<dbReference type="STRING" id="13706.A0A1X2H9X7"/>
<keyword evidence="9" id="KW-0539">Nucleus</keyword>
<dbReference type="PANTHER" id="PTHR12117">
    <property type="entry name" value="HISTONE ACETYLTRANSFERASE COMPLEX"/>
    <property type="match status" value="1"/>
</dbReference>
<dbReference type="GO" id="GO:0005506">
    <property type="term" value="F:iron ion binding"/>
    <property type="evidence" value="ECO:0007669"/>
    <property type="project" value="InterPro"/>
</dbReference>
<sequence length="560" mass="63258">MTPAPAMAKRSAEDEPSAKRQKVESVQSKFHEGLFDDANKEAMRKSFAESKPYLHCKIDKLMNNDLLERVRKEIFDNLHFTVKETDIYKVHQTGDLANLDGLPQDELKRLSSLFELRNALYSQEFRDYIASVTDSGPLSGTKTDMSINSYYQGCHLLNHDDVIGTRRVSYILYLVDPWDPKDGGALELYPVVEKGIPANEPTVIIPPQWNQFVMFTVQPGHSFHSVEEVVANKARLSISGWFHVPQEGEPGYEEGQAVRRQDEAAQSSLQQLQADTDSSDKFTRYTNTEVDEALTEEDIRSLSVWMNPHYLDMKILKQMADKFYEESAVQLKEIVKPELAEALRIATAEADQALQKGDEMPPHGSGVGNGWKTRGPPHRCRYLVAESDASESSKLMRTLQGHLESNAFRRWLAIVGGLEPQGYRGEARRFRPGHDYTLATTNTRGQGVLDVTLCLAPATGAEEREKWDNGEVGGYECYMAPHDDEEDPATYKAADEDGALLTLTAGWNELSLVLRDEGVMRFTKYVSTRAPGSRWDLAYEYDLPEEEDEDEDEKKEDKAE</sequence>
<dbReference type="PROSITE" id="PS51471">
    <property type="entry name" value="FE2OG_OXY"/>
    <property type="match status" value="1"/>
</dbReference>
<dbReference type="InterPro" id="IPR043044">
    <property type="entry name" value="TPA1/Ofd1_C"/>
</dbReference>
<protein>
    <recommendedName>
        <fullName evidence="12">uS12 prolyl 3,4-dihydroxylase</fullName>
    </recommendedName>
</protein>
<keyword evidence="7" id="KW-0560">Oxidoreductase</keyword>
<dbReference type="GO" id="GO:0031543">
    <property type="term" value="F:peptidyl-proline dioxygenase activity"/>
    <property type="evidence" value="ECO:0007669"/>
    <property type="project" value="TreeGrafter"/>
</dbReference>
<dbReference type="Gene3D" id="3.60.130.20">
    <property type="entry name" value="Oxoglutarate/iron-dependent oxygenase, C-terminal degradation domain"/>
    <property type="match status" value="1"/>
</dbReference>
<dbReference type="EMBL" id="MCGN01000006">
    <property type="protein sequence ID" value="ORY95459.1"/>
    <property type="molecule type" value="Genomic_DNA"/>
</dbReference>
<dbReference type="GO" id="GO:0009896">
    <property type="term" value="P:positive regulation of catabolic process"/>
    <property type="evidence" value="ECO:0007669"/>
    <property type="project" value="UniProtKB-ARBA"/>
</dbReference>
<evidence type="ECO:0000256" key="7">
    <source>
        <dbReference type="ARBA" id="ARBA00023002"/>
    </source>
</evidence>
<evidence type="ECO:0000256" key="13">
    <source>
        <dbReference type="SAM" id="MobiDB-lite"/>
    </source>
</evidence>
<dbReference type="InterPro" id="IPR039558">
    <property type="entry name" value="TPA1/OFD1_N"/>
</dbReference>
<feature type="region of interest" description="Disordered" evidence="13">
    <location>
        <begin position="1"/>
        <end position="26"/>
    </location>
</feature>
<feature type="region of interest" description="Disordered" evidence="13">
    <location>
        <begin position="250"/>
        <end position="279"/>
    </location>
</feature>
<keyword evidence="4" id="KW-0479">Metal-binding</keyword>
<dbReference type="InParanoid" id="A0A1X2H9X7"/>
<evidence type="ECO:0000256" key="1">
    <source>
        <dbReference type="ARBA" id="ARBA00001961"/>
    </source>
</evidence>
<name>A0A1X2H9X7_SYNRA</name>
<comment type="caution">
    <text evidence="15">The sequence shown here is derived from an EMBL/GenBank/DDBJ whole genome shotgun (WGS) entry which is preliminary data.</text>
</comment>
<evidence type="ECO:0000313" key="15">
    <source>
        <dbReference type="EMBL" id="ORY95459.1"/>
    </source>
</evidence>
<keyword evidence="8" id="KW-0408">Iron</keyword>
<evidence type="ECO:0000259" key="14">
    <source>
        <dbReference type="PROSITE" id="PS51471"/>
    </source>
</evidence>
<evidence type="ECO:0000256" key="8">
    <source>
        <dbReference type="ARBA" id="ARBA00023004"/>
    </source>
</evidence>
<dbReference type="Gene3D" id="2.60.120.620">
    <property type="entry name" value="q2cbj1_9rhob like domain"/>
    <property type="match status" value="1"/>
</dbReference>
<dbReference type="GO" id="GO:0031418">
    <property type="term" value="F:L-ascorbic acid binding"/>
    <property type="evidence" value="ECO:0007669"/>
    <property type="project" value="UniProtKB-KW"/>
</dbReference>
<dbReference type="Proteomes" id="UP000242180">
    <property type="component" value="Unassembled WGS sequence"/>
</dbReference>
<feature type="compositionally biased region" description="Basic and acidic residues" evidence="13">
    <location>
        <begin position="10"/>
        <end position="26"/>
    </location>
</feature>
<dbReference type="InterPro" id="IPR006620">
    <property type="entry name" value="Pro_4_hyd_alph"/>
</dbReference>
<feature type="compositionally biased region" description="Acidic residues" evidence="13">
    <location>
        <begin position="542"/>
        <end position="554"/>
    </location>
</feature>
<dbReference type="GO" id="GO:0005737">
    <property type="term" value="C:cytoplasm"/>
    <property type="evidence" value="ECO:0007669"/>
    <property type="project" value="TreeGrafter"/>
</dbReference>
<evidence type="ECO:0000256" key="4">
    <source>
        <dbReference type="ARBA" id="ARBA00022723"/>
    </source>
</evidence>
<keyword evidence="6" id="KW-0223">Dioxygenase</keyword>
<dbReference type="GO" id="GO:0010604">
    <property type="term" value="P:positive regulation of macromolecule metabolic process"/>
    <property type="evidence" value="ECO:0007669"/>
    <property type="project" value="UniProtKB-ARBA"/>
</dbReference>
<dbReference type="OrthoDB" id="430522at2759"/>
<dbReference type="SMART" id="SM00702">
    <property type="entry name" value="P4Hc"/>
    <property type="match status" value="1"/>
</dbReference>
<dbReference type="OMA" id="GWYHIPQ"/>
<keyword evidence="16" id="KW-1185">Reference proteome</keyword>
<evidence type="ECO:0000256" key="6">
    <source>
        <dbReference type="ARBA" id="ARBA00022964"/>
    </source>
</evidence>
<comment type="catalytic activity">
    <reaction evidence="11">
        <text>[ribosomal protein uS12]-(3S)-3-hydroxy-L-proline + 2-oxoglutarate + O2 = [ribosomal protein uS12]-(3S)-3,4-dihydroxy-L-proline + succinate + CO2</text>
        <dbReference type="Rhea" id="RHEA:54160"/>
        <dbReference type="Rhea" id="RHEA-COMP:13817"/>
        <dbReference type="Rhea" id="RHEA-COMP:13818"/>
        <dbReference type="ChEBI" id="CHEBI:15379"/>
        <dbReference type="ChEBI" id="CHEBI:16526"/>
        <dbReference type="ChEBI" id="CHEBI:16810"/>
        <dbReference type="ChEBI" id="CHEBI:30031"/>
        <dbReference type="ChEBI" id="CHEBI:85428"/>
        <dbReference type="ChEBI" id="CHEBI:138052"/>
    </reaction>
</comment>
<dbReference type="AlphaFoldDB" id="A0A1X2H9X7"/>
<evidence type="ECO:0000256" key="2">
    <source>
        <dbReference type="ARBA" id="ARBA00004123"/>
    </source>
</evidence>
<evidence type="ECO:0000256" key="9">
    <source>
        <dbReference type="ARBA" id="ARBA00023242"/>
    </source>
</evidence>
<gene>
    <name evidence="15" type="ORF">BCR43DRAFT_493036</name>
</gene>
<comment type="catalytic activity">
    <reaction evidence="10">
        <text>[ribosomal protein uS12]-L-proline + 2-oxoglutarate + O2 = [ribosomal protein uS12]-(3S)-3-hydroxy-L-proline + succinate + CO2</text>
        <dbReference type="Rhea" id="RHEA:54156"/>
        <dbReference type="Rhea" id="RHEA-COMP:13816"/>
        <dbReference type="Rhea" id="RHEA-COMP:13818"/>
        <dbReference type="ChEBI" id="CHEBI:15379"/>
        <dbReference type="ChEBI" id="CHEBI:16526"/>
        <dbReference type="ChEBI" id="CHEBI:16810"/>
        <dbReference type="ChEBI" id="CHEBI:30031"/>
        <dbReference type="ChEBI" id="CHEBI:50342"/>
        <dbReference type="ChEBI" id="CHEBI:85428"/>
    </reaction>
</comment>
<dbReference type="FunCoup" id="A0A1X2H9X7">
    <property type="interactions" value="428"/>
</dbReference>
<evidence type="ECO:0000256" key="3">
    <source>
        <dbReference type="ARBA" id="ARBA00007443"/>
    </source>
</evidence>
<comment type="subcellular location">
    <subcellularLocation>
        <location evidence="2">Nucleus</location>
    </subcellularLocation>
</comment>
<dbReference type="Pfam" id="PF10637">
    <property type="entry name" value="Ofd1_CTDD"/>
    <property type="match status" value="1"/>
</dbReference>
<feature type="domain" description="Fe2OG dioxygenase" evidence="14">
    <location>
        <begin position="141"/>
        <end position="244"/>
    </location>
</feature>
<dbReference type="InterPro" id="IPR005123">
    <property type="entry name" value="Oxoglu/Fe-dep_dioxygenase_dom"/>
</dbReference>
<evidence type="ECO:0000256" key="5">
    <source>
        <dbReference type="ARBA" id="ARBA00022896"/>
    </source>
</evidence>
<dbReference type="InterPro" id="IPR019601">
    <property type="entry name" value="Oxoglutarate/Fe-dep_Oase_C"/>
</dbReference>
<dbReference type="InterPro" id="IPR051842">
    <property type="entry name" value="uS12_prolyl_hydroxylase"/>
</dbReference>
<evidence type="ECO:0000256" key="10">
    <source>
        <dbReference type="ARBA" id="ARBA00047444"/>
    </source>
</evidence>
<feature type="compositionally biased region" description="Low complexity" evidence="13">
    <location>
        <begin position="264"/>
        <end position="276"/>
    </location>
</feature>
<organism evidence="15 16">
    <name type="scientific">Syncephalastrum racemosum</name>
    <name type="common">Filamentous fungus</name>
    <dbReference type="NCBI Taxonomy" id="13706"/>
    <lineage>
        <taxon>Eukaryota</taxon>
        <taxon>Fungi</taxon>
        <taxon>Fungi incertae sedis</taxon>
        <taxon>Mucoromycota</taxon>
        <taxon>Mucoromycotina</taxon>
        <taxon>Mucoromycetes</taxon>
        <taxon>Mucorales</taxon>
        <taxon>Syncephalastraceae</taxon>
        <taxon>Syncephalastrum</taxon>
    </lineage>
</organism>
<evidence type="ECO:0000313" key="16">
    <source>
        <dbReference type="Proteomes" id="UP000242180"/>
    </source>
</evidence>
<feature type="region of interest" description="Disordered" evidence="13">
    <location>
        <begin position="540"/>
        <end position="560"/>
    </location>
</feature>
<keyword evidence="5" id="KW-0847">Vitamin C</keyword>
<proteinExistence type="inferred from homology"/>
<evidence type="ECO:0000256" key="12">
    <source>
        <dbReference type="ARBA" id="ARBA00081607"/>
    </source>
</evidence>